<dbReference type="SUPFAM" id="SSF51182">
    <property type="entry name" value="RmlC-like cupins"/>
    <property type="match status" value="1"/>
</dbReference>
<dbReference type="InterPro" id="IPR014710">
    <property type="entry name" value="RmlC-like_jellyroll"/>
</dbReference>
<sequence>MKETKTPEFSLDNAVEILDLERLTDPRGNLTFVEGGRHIPFDVQRVYYLYDVPAGEARGGHAHHQLQQLIIAVAGSFDVVLDNGYERRTVTCNRPFQGIFMKSLVWRELNNFSSGAVCLVLASMRYEESDYIRNYEEFISVARKGK</sequence>
<dbReference type="InterPro" id="IPR008894">
    <property type="entry name" value="QdtA_cupin_dom"/>
</dbReference>
<organism evidence="2 3">
    <name type="scientific">Variovorax boronicumulans</name>
    <dbReference type="NCBI Taxonomy" id="436515"/>
    <lineage>
        <taxon>Bacteria</taxon>
        <taxon>Pseudomonadati</taxon>
        <taxon>Pseudomonadota</taxon>
        <taxon>Betaproteobacteria</taxon>
        <taxon>Burkholderiales</taxon>
        <taxon>Comamonadaceae</taxon>
        <taxon>Variovorax</taxon>
    </lineage>
</organism>
<dbReference type="KEGG" id="vbo:CKY39_03780"/>
<dbReference type="Proteomes" id="UP000217154">
    <property type="component" value="Chromosome"/>
</dbReference>
<dbReference type="Pfam" id="PF05523">
    <property type="entry name" value="FdtA"/>
    <property type="match status" value="1"/>
</dbReference>
<evidence type="ECO:0000259" key="1">
    <source>
        <dbReference type="Pfam" id="PF05523"/>
    </source>
</evidence>
<name>A0A250DE71_9BURK</name>
<proteinExistence type="predicted"/>
<feature type="domain" description="Sugar 3,4-ketoisomerase QdtA cupin" evidence="1">
    <location>
        <begin position="15"/>
        <end position="141"/>
    </location>
</feature>
<dbReference type="InterPro" id="IPR011051">
    <property type="entry name" value="RmlC_Cupin_sf"/>
</dbReference>
<dbReference type="CDD" id="cd20292">
    <property type="entry name" value="cupin_QdtA-like"/>
    <property type="match status" value="1"/>
</dbReference>
<gene>
    <name evidence="2" type="ORF">CKY39_03780</name>
</gene>
<dbReference type="AlphaFoldDB" id="A0A250DE71"/>
<dbReference type="Gene3D" id="2.60.120.10">
    <property type="entry name" value="Jelly Rolls"/>
    <property type="match status" value="1"/>
</dbReference>
<protein>
    <submittedName>
        <fullName evidence="2">WxcM-like domain-containing protein</fullName>
    </submittedName>
</protein>
<reference evidence="2 3" key="1">
    <citation type="submission" date="2017-09" db="EMBL/GenBank/DDBJ databases">
        <title>The diverse metabolic capabilities of V. boronicumulans make it an excellent choice for continued studies on novel biodegradation.</title>
        <authorList>
            <person name="Sun S."/>
        </authorList>
    </citation>
    <scope>NUCLEOTIDE SEQUENCE [LARGE SCALE GENOMIC DNA]</scope>
    <source>
        <strain evidence="2 3">J1</strain>
    </source>
</reference>
<dbReference type="RefSeq" id="WP_083259083.1">
    <property type="nucleotide sequence ID" value="NZ_CP023284.1"/>
</dbReference>
<evidence type="ECO:0000313" key="3">
    <source>
        <dbReference type="Proteomes" id="UP000217154"/>
    </source>
</evidence>
<evidence type="ECO:0000313" key="2">
    <source>
        <dbReference type="EMBL" id="ATA52431.1"/>
    </source>
</evidence>
<accession>A0A250DE71</accession>
<dbReference type="EMBL" id="CP023284">
    <property type="protein sequence ID" value="ATA52431.1"/>
    <property type="molecule type" value="Genomic_DNA"/>
</dbReference>
<dbReference type="OrthoDB" id="272049at2"/>